<evidence type="ECO:0000256" key="5">
    <source>
        <dbReference type="ARBA" id="ARBA00022723"/>
    </source>
</evidence>
<dbReference type="InterPro" id="IPR047128">
    <property type="entry name" value="PhyH"/>
</dbReference>
<dbReference type="AlphaFoldDB" id="A0AAJ6QXJ5"/>
<evidence type="ECO:0000256" key="9">
    <source>
        <dbReference type="ARBA" id="ARBA00023004"/>
    </source>
</evidence>
<keyword evidence="8" id="KW-0560">Oxidoreductase</keyword>
<evidence type="ECO:0000313" key="14">
    <source>
        <dbReference type="RefSeq" id="XP_003747098.1"/>
    </source>
</evidence>
<comment type="cofactor">
    <cofactor evidence="2">
        <name>Fe cation</name>
        <dbReference type="ChEBI" id="CHEBI:24875"/>
    </cofactor>
</comment>
<dbReference type="SUPFAM" id="SSF51197">
    <property type="entry name" value="Clavaminate synthase-like"/>
    <property type="match status" value="1"/>
</dbReference>
<comment type="cofactor">
    <cofactor evidence="1">
        <name>L-ascorbate</name>
        <dbReference type="ChEBI" id="CHEBI:38290"/>
    </cofactor>
</comment>
<dbReference type="GO" id="GO:0031418">
    <property type="term" value="F:L-ascorbic acid binding"/>
    <property type="evidence" value="ECO:0007669"/>
    <property type="project" value="UniProtKB-KW"/>
</dbReference>
<comment type="similarity">
    <text evidence="4">Belongs to the PhyH family.</text>
</comment>
<dbReference type="GO" id="GO:0005777">
    <property type="term" value="C:peroxisome"/>
    <property type="evidence" value="ECO:0007669"/>
    <property type="project" value="UniProtKB-ARBA"/>
</dbReference>
<dbReference type="InterPro" id="IPR008775">
    <property type="entry name" value="Phytyl_CoA_dOase-like"/>
</dbReference>
<evidence type="ECO:0000256" key="3">
    <source>
        <dbReference type="ARBA" id="ARBA00004872"/>
    </source>
</evidence>
<name>A0AAJ6QXJ5_9ACAR</name>
<dbReference type="GO" id="GO:0001561">
    <property type="term" value="P:fatty acid alpha-oxidation"/>
    <property type="evidence" value="ECO:0007669"/>
    <property type="project" value="InterPro"/>
</dbReference>
<evidence type="ECO:0000256" key="10">
    <source>
        <dbReference type="ARBA" id="ARBA00034809"/>
    </source>
</evidence>
<dbReference type="KEGG" id="goe:100903953"/>
<dbReference type="Proteomes" id="UP000694867">
    <property type="component" value="Unplaced"/>
</dbReference>
<dbReference type="Pfam" id="PF05721">
    <property type="entry name" value="PhyH"/>
    <property type="match status" value="1"/>
</dbReference>
<evidence type="ECO:0000256" key="4">
    <source>
        <dbReference type="ARBA" id="ARBA00005830"/>
    </source>
</evidence>
<keyword evidence="5" id="KW-0479">Metal-binding</keyword>
<sequence length="326" mass="37004">MFSGFRVSSALFQAVGHQHRLVGGTLVGRFASQFRFTLDHPKLEPNERGFYEKNGFLIIKNLFEPSELERFVKRFEAIASGEVKVPGLTVMRDVALKDVKNPDVYVVNKLQNLFLDDELFEYCKNPRVLDYVEAFVGPNQMAMHTMLINKPPDTGKLTSRHPLHQDLHYFPFRPADRVVCAWTALERVNRENGCLVGIPGSHEGPLLAHEYPEWEGGVNKAYHGIQDYEKVAGKRVHMEMEAGDTVFFHPLLIHGSGANRSKGFRKAISCHYAASECEYIDVTGTTQENIAEEVLAIAKRSGLPLTDYRDAWRFRARLVRGEEINL</sequence>
<dbReference type="GO" id="GO:0046872">
    <property type="term" value="F:metal ion binding"/>
    <property type="evidence" value="ECO:0007669"/>
    <property type="project" value="UniProtKB-KW"/>
</dbReference>
<protein>
    <recommendedName>
        <fullName evidence="10">phytanoyl-CoA dioxygenase</fullName>
        <ecNumber evidence="10">1.14.11.18</ecNumber>
    </recommendedName>
    <alternativeName>
        <fullName evidence="11">Phytanic acid oxidase</fullName>
    </alternativeName>
    <alternativeName>
        <fullName evidence="12">Phytanoyl-CoA alpha-hydroxylase</fullName>
    </alternativeName>
</protein>
<dbReference type="PANTHER" id="PTHR21308">
    <property type="entry name" value="PHYTANOYL-COA ALPHA-HYDROXYLASE"/>
    <property type="match status" value="1"/>
</dbReference>
<evidence type="ECO:0000256" key="11">
    <source>
        <dbReference type="ARBA" id="ARBA00034921"/>
    </source>
</evidence>
<dbReference type="FunFam" id="2.60.120.620:FF:000012">
    <property type="entry name" value="Phytanoyl-CoA dioxygenase, peroxisomal"/>
    <property type="match status" value="1"/>
</dbReference>
<evidence type="ECO:0000256" key="7">
    <source>
        <dbReference type="ARBA" id="ARBA00022964"/>
    </source>
</evidence>
<reference evidence="14" key="1">
    <citation type="submission" date="2025-08" db="UniProtKB">
        <authorList>
            <consortium name="RefSeq"/>
        </authorList>
    </citation>
    <scope>IDENTIFICATION</scope>
</reference>
<evidence type="ECO:0000256" key="1">
    <source>
        <dbReference type="ARBA" id="ARBA00001961"/>
    </source>
</evidence>
<evidence type="ECO:0000313" key="13">
    <source>
        <dbReference type="Proteomes" id="UP000694867"/>
    </source>
</evidence>
<keyword evidence="9" id="KW-0408">Iron</keyword>
<keyword evidence="7 14" id="KW-0223">Dioxygenase</keyword>
<keyword evidence="13" id="KW-1185">Reference proteome</keyword>
<keyword evidence="6" id="KW-0847">Vitamin C</keyword>
<accession>A0AAJ6QXJ5</accession>
<dbReference type="Gene3D" id="2.60.120.620">
    <property type="entry name" value="q2cbj1_9rhob like domain"/>
    <property type="match status" value="1"/>
</dbReference>
<dbReference type="GO" id="GO:0048244">
    <property type="term" value="F:phytanoyl-CoA dioxygenase activity"/>
    <property type="evidence" value="ECO:0007669"/>
    <property type="project" value="UniProtKB-EC"/>
</dbReference>
<dbReference type="RefSeq" id="XP_003747098.1">
    <property type="nucleotide sequence ID" value="XM_003747050.1"/>
</dbReference>
<dbReference type="PANTHER" id="PTHR21308:SF1">
    <property type="entry name" value="PHYTANOYL-COA DIOXYGENASE, PEROXISOMAL"/>
    <property type="match status" value="1"/>
</dbReference>
<evidence type="ECO:0000256" key="2">
    <source>
        <dbReference type="ARBA" id="ARBA00001962"/>
    </source>
</evidence>
<evidence type="ECO:0000256" key="6">
    <source>
        <dbReference type="ARBA" id="ARBA00022896"/>
    </source>
</evidence>
<comment type="pathway">
    <text evidence="3">Lipid metabolism; fatty acid metabolism.</text>
</comment>
<evidence type="ECO:0000256" key="12">
    <source>
        <dbReference type="ARBA" id="ARBA00034924"/>
    </source>
</evidence>
<dbReference type="GeneID" id="100903953"/>
<evidence type="ECO:0000256" key="8">
    <source>
        <dbReference type="ARBA" id="ARBA00023002"/>
    </source>
</evidence>
<proteinExistence type="inferred from homology"/>
<gene>
    <name evidence="14" type="primary">LOC100903953</name>
</gene>
<organism evidence="13 14">
    <name type="scientific">Galendromus occidentalis</name>
    <name type="common">western predatory mite</name>
    <dbReference type="NCBI Taxonomy" id="34638"/>
    <lineage>
        <taxon>Eukaryota</taxon>
        <taxon>Metazoa</taxon>
        <taxon>Ecdysozoa</taxon>
        <taxon>Arthropoda</taxon>
        <taxon>Chelicerata</taxon>
        <taxon>Arachnida</taxon>
        <taxon>Acari</taxon>
        <taxon>Parasitiformes</taxon>
        <taxon>Mesostigmata</taxon>
        <taxon>Gamasina</taxon>
        <taxon>Phytoseioidea</taxon>
        <taxon>Phytoseiidae</taxon>
        <taxon>Typhlodrominae</taxon>
        <taxon>Galendromus</taxon>
    </lineage>
</organism>
<dbReference type="EC" id="1.14.11.18" evidence="10"/>